<feature type="region of interest" description="Disordered" evidence="1">
    <location>
        <begin position="62"/>
        <end position="89"/>
    </location>
</feature>
<name>A0A7S2DDC7_9EUKA</name>
<feature type="compositionally biased region" description="Basic and acidic residues" evidence="1">
    <location>
        <begin position="62"/>
        <end position="73"/>
    </location>
</feature>
<feature type="compositionally biased region" description="Polar residues" evidence="1">
    <location>
        <begin position="75"/>
        <end position="86"/>
    </location>
</feature>
<reference evidence="2" key="1">
    <citation type="submission" date="2021-01" db="EMBL/GenBank/DDBJ databases">
        <authorList>
            <person name="Corre E."/>
            <person name="Pelletier E."/>
            <person name="Niang G."/>
            <person name="Scheremetjew M."/>
            <person name="Finn R."/>
            <person name="Kale V."/>
            <person name="Holt S."/>
            <person name="Cochrane G."/>
            <person name="Meng A."/>
            <person name="Brown T."/>
            <person name="Cohen L."/>
        </authorList>
    </citation>
    <scope>NUCLEOTIDE SEQUENCE</scope>
    <source>
        <strain evidence="2">UTEX LB 985</strain>
    </source>
</reference>
<proteinExistence type="predicted"/>
<accession>A0A7S2DDC7</accession>
<sequence length="207" mass="23468">MHTVPDQRPHAPRPQFLESVASQYNLAVMVNMGKLDCPGKPFYRGLTTAGLLRTLDEQQGRRNLREAQEREAAQFRSTPAAGSSLQAPAPFHSPGFPMVPSYPALLPPALAPPPLSAHWKRVFEDCQPLNLNELDDTAGTKQNRKRDVLLEYIRALLPDERLTAHQRHDVDHLRWVLRCAMENRNIVQFAWNAGDPLPKKHAYRSQQ</sequence>
<dbReference type="EMBL" id="HBGU01029580">
    <property type="protein sequence ID" value="CAD9451066.1"/>
    <property type="molecule type" value="Transcribed_RNA"/>
</dbReference>
<evidence type="ECO:0000313" key="2">
    <source>
        <dbReference type="EMBL" id="CAD9451066.1"/>
    </source>
</evidence>
<organism evidence="2">
    <name type="scientific">Haptolina brevifila</name>
    <dbReference type="NCBI Taxonomy" id="156173"/>
    <lineage>
        <taxon>Eukaryota</taxon>
        <taxon>Haptista</taxon>
        <taxon>Haptophyta</taxon>
        <taxon>Prymnesiophyceae</taxon>
        <taxon>Prymnesiales</taxon>
        <taxon>Prymnesiaceae</taxon>
        <taxon>Haptolina</taxon>
    </lineage>
</organism>
<gene>
    <name evidence="2" type="ORF">CBRE1094_LOCUS16120</name>
</gene>
<dbReference type="AlphaFoldDB" id="A0A7S2DDC7"/>
<evidence type="ECO:0000256" key="1">
    <source>
        <dbReference type="SAM" id="MobiDB-lite"/>
    </source>
</evidence>
<protein>
    <submittedName>
        <fullName evidence="2">Uncharacterized protein</fullName>
    </submittedName>
</protein>